<evidence type="ECO:0000259" key="1">
    <source>
        <dbReference type="PROSITE" id="PS51186"/>
    </source>
</evidence>
<dbReference type="RefSeq" id="WP_281779937.1">
    <property type="nucleotide sequence ID" value="NZ_AP027041.1"/>
</dbReference>
<sequence length="164" mass="17528">MWIRTETHDDHAAIRELLGEAFAGSDGNGRIEQRIVDALREDGELSLCLVADIDGRIAGVAVFSPVAIEGAKSWYGLGPVAVAPRDQGNGVGTALIRAGLAELADLGAAGCVVLGEPAYYERFGFRNDGELRYADAPAQYFQSLAFGEAEAKGDVRYHRSFSSH</sequence>
<evidence type="ECO:0000313" key="2">
    <source>
        <dbReference type="EMBL" id="BDU18052.1"/>
    </source>
</evidence>
<dbReference type="InterPro" id="IPR016181">
    <property type="entry name" value="Acyl_CoA_acyltransferase"/>
</dbReference>
<organism evidence="2 3">
    <name type="scientific">Lysobacter auxotrophicus</name>
    <dbReference type="NCBI Taxonomy" id="2992573"/>
    <lineage>
        <taxon>Bacteria</taxon>
        <taxon>Pseudomonadati</taxon>
        <taxon>Pseudomonadota</taxon>
        <taxon>Gammaproteobacteria</taxon>
        <taxon>Lysobacterales</taxon>
        <taxon>Lysobacteraceae</taxon>
        <taxon>Lysobacter</taxon>
    </lineage>
</organism>
<dbReference type="InterPro" id="IPR000182">
    <property type="entry name" value="GNAT_dom"/>
</dbReference>
<keyword evidence="3" id="KW-1185">Reference proteome</keyword>
<dbReference type="Pfam" id="PF13508">
    <property type="entry name" value="Acetyltransf_7"/>
    <property type="match status" value="1"/>
</dbReference>
<dbReference type="PROSITE" id="PS51186">
    <property type="entry name" value="GNAT"/>
    <property type="match status" value="1"/>
</dbReference>
<feature type="domain" description="N-acetyltransferase" evidence="1">
    <location>
        <begin position="1"/>
        <end position="146"/>
    </location>
</feature>
<accession>A0ABM8DHI1</accession>
<proteinExistence type="predicted"/>
<name>A0ABM8DHI1_9GAMM</name>
<reference evidence="2 3" key="1">
    <citation type="journal article" date="2023" name="Int. J. Syst. Evol. Microbiol.">
        <title>Physiological and genomic analyses of cobalamin (vitamin B12)-auxotrophy of Lysobacter auxotrophicus sp. nov., a methionine-auxotrophic chitinolytic bacterium isolated from chitin-treated soil.</title>
        <authorList>
            <person name="Saito A."/>
            <person name="Dohra H."/>
            <person name="Hamada M."/>
            <person name="Moriuchi R."/>
            <person name="Kotsuchibashi Y."/>
            <person name="Mori K."/>
        </authorList>
    </citation>
    <scope>NUCLEOTIDE SEQUENCE [LARGE SCALE GENOMIC DNA]</scope>
    <source>
        <strain evidence="2 3">5-21a</strain>
    </source>
</reference>
<dbReference type="SUPFAM" id="SSF55729">
    <property type="entry name" value="Acyl-CoA N-acyltransferases (Nat)"/>
    <property type="match status" value="1"/>
</dbReference>
<evidence type="ECO:0000313" key="3">
    <source>
        <dbReference type="Proteomes" id="UP001317822"/>
    </source>
</evidence>
<gene>
    <name evidence="2" type="ORF">LA521A_32530</name>
</gene>
<dbReference type="Proteomes" id="UP001317822">
    <property type="component" value="Chromosome"/>
</dbReference>
<dbReference type="EMBL" id="AP027041">
    <property type="protein sequence ID" value="BDU18052.1"/>
    <property type="molecule type" value="Genomic_DNA"/>
</dbReference>
<protein>
    <submittedName>
        <fullName evidence="2">N-acetyltransferase</fullName>
    </submittedName>
</protein>
<dbReference type="CDD" id="cd04301">
    <property type="entry name" value="NAT_SF"/>
    <property type="match status" value="1"/>
</dbReference>
<dbReference type="Gene3D" id="3.40.630.30">
    <property type="match status" value="1"/>
</dbReference>